<evidence type="ECO:0000313" key="8">
    <source>
        <dbReference type="EMBL" id="KAK3944129.1"/>
    </source>
</evidence>
<evidence type="ECO:0000256" key="2">
    <source>
        <dbReference type="ARBA" id="ARBA00004584"/>
    </source>
</evidence>
<evidence type="ECO:0000256" key="5">
    <source>
        <dbReference type="ARBA" id="ARBA00023242"/>
    </source>
</evidence>
<dbReference type="Pfam" id="PF07778">
    <property type="entry name" value="CENP-I"/>
    <property type="match status" value="1"/>
</dbReference>
<dbReference type="PANTHER" id="PTHR48208:SF2">
    <property type="entry name" value="CENTROMERE PROTEIN I"/>
    <property type="match status" value="1"/>
</dbReference>
<dbReference type="EMBL" id="MU853761">
    <property type="protein sequence ID" value="KAK3944129.1"/>
    <property type="molecule type" value="Genomic_DNA"/>
</dbReference>
<dbReference type="AlphaFoldDB" id="A0AAN6NFF4"/>
<proteinExistence type="inferred from homology"/>
<sequence length="703" mass="78580">MASQDHNLGDLLEDLEKASKLPAKRRSTPVKPTVERLTAVLYDRGALPDELVRLVDLITLPNHLDQASQGAIIRNLYPSSKVDDETVLKIVGSLGHGQLKPSLALQSLSLKWLILVHHVLENPGILSQAYGVMFNLLDTAAIRPQLCHLLALITRRKHVRPFRIQTILELSRQTGADASVIGLLRVFKNYYPEIIVGEATRGRASAFKHPDPQWRARLDEIQQQHSDQNRSSGVQNRFAANHSLSGRMKGTSGALIPPVRTQHAQENSVTLEEIDSPERFVENLEKIELPTQLVAILADPLLQKLLLLRPDGEGFSRVSNWVMSCMGDVLDGDADAGLLLDMAEVIHDYASHTKILPPMLLTFFGELLKVWDGVDRREVILSTLTYVQLMDWKELYQSILQQLESDLLDNTPESQISLLIFYTSLLRNWTVKMKAAEDLSSLSTDAISGLITHVNKLTLTLTQTSPAASTYLRILDFYDGTAAIVSDRKLLPHTGITVPPALVVYILHFSHSLVVVSRLCGILAIYKRAWEAVMSPLSARTLNPHEREQVNTFNGFLMDLCNCLWRGRAFAMSDTNSQGCRIPRSIEPALRRYVAAVDNELSLGSVFGLSHSPVLCLQAISYVRELEDAQIDEDGENTLLTRHAGPVTQQSLVQLAQKGGLDLTWQAYRSGVLRYLERNGFRGVPELMYNTMKQLMRERHLSS</sequence>
<feature type="region of interest" description="Disordered" evidence="7">
    <location>
        <begin position="246"/>
        <end position="269"/>
    </location>
</feature>
<dbReference type="InterPro" id="IPR012485">
    <property type="entry name" value="CENP-I"/>
</dbReference>
<protein>
    <submittedName>
        <fullName evidence="8">Centromere protein I</fullName>
    </submittedName>
</protein>
<evidence type="ECO:0000256" key="4">
    <source>
        <dbReference type="ARBA" id="ARBA00022454"/>
    </source>
</evidence>
<evidence type="ECO:0000256" key="6">
    <source>
        <dbReference type="ARBA" id="ARBA00023328"/>
    </source>
</evidence>
<comment type="similarity">
    <text evidence="3">Belongs to the CENP-I/CTF3 family.</text>
</comment>
<dbReference type="Proteomes" id="UP001303473">
    <property type="component" value="Unassembled WGS sequence"/>
</dbReference>
<keyword evidence="5" id="KW-0539">Nucleus</keyword>
<dbReference type="GO" id="GO:0034080">
    <property type="term" value="P:CENP-A containing chromatin assembly"/>
    <property type="evidence" value="ECO:0007669"/>
    <property type="project" value="TreeGrafter"/>
</dbReference>
<dbReference type="PANTHER" id="PTHR48208">
    <property type="entry name" value="CENTROMERE PROTEIN I"/>
    <property type="match status" value="1"/>
</dbReference>
<keyword evidence="6" id="KW-0137">Centromere</keyword>
<name>A0AAN6NFF4_9PEZI</name>
<keyword evidence="4" id="KW-0158">Chromosome</keyword>
<dbReference type="GO" id="GO:0005634">
    <property type="term" value="C:nucleus"/>
    <property type="evidence" value="ECO:0007669"/>
    <property type="project" value="UniProtKB-SubCell"/>
</dbReference>
<dbReference type="CDD" id="cd22647">
    <property type="entry name" value="CTF3_NTD_HEAT"/>
    <property type="match status" value="1"/>
</dbReference>
<evidence type="ECO:0000256" key="1">
    <source>
        <dbReference type="ARBA" id="ARBA00004123"/>
    </source>
</evidence>
<keyword evidence="9" id="KW-1185">Reference proteome</keyword>
<gene>
    <name evidence="8" type="ORF">QBC46DRAFT_305858</name>
</gene>
<evidence type="ECO:0000313" key="9">
    <source>
        <dbReference type="Proteomes" id="UP001303473"/>
    </source>
</evidence>
<comment type="subcellular location">
    <subcellularLocation>
        <location evidence="2">Chromosome</location>
        <location evidence="2">Centromere</location>
    </subcellularLocation>
    <subcellularLocation>
        <location evidence="1">Nucleus</location>
    </subcellularLocation>
</comment>
<dbReference type="GO" id="GO:0000939">
    <property type="term" value="C:inner kinetochore"/>
    <property type="evidence" value="ECO:0007669"/>
    <property type="project" value="TreeGrafter"/>
</dbReference>
<organism evidence="8 9">
    <name type="scientific">Diplogelasinospora grovesii</name>
    <dbReference type="NCBI Taxonomy" id="303347"/>
    <lineage>
        <taxon>Eukaryota</taxon>
        <taxon>Fungi</taxon>
        <taxon>Dikarya</taxon>
        <taxon>Ascomycota</taxon>
        <taxon>Pezizomycotina</taxon>
        <taxon>Sordariomycetes</taxon>
        <taxon>Sordariomycetidae</taxon>
        <taxon>Sordariales</taxon>
        <taxon>Diplogelasinosporaceae</taxon>
        <taxon>Diplogelasinospora</taxon>
    </lineage>
</organism>
<dbReference type="GO" id="GO:0000070">
    <property type="term" value="P:mitotic sister chromatid segregation"/>
    <property type="evidence" value="ECO:0007669"/>
    <property type="project" value="TreeGrafter"/>
</dbReference>
<evidence type="ECO:0000256" key="7">
    <source>
        <dbReference type="SAM" id="MobiDB-lite"/>
    </source>
</evidence>
<comment type="caution">
    <text evidence="8">The sequence shown here is derived from an EMBL/GenBank/DDBJ whole genome shotgun (WGS) entry which is preliminary data.</text>
</comment>
<accession>A0AAN6NFF4</accession>
<evidence type="ECO:0000256" key="3">
    <source>
        <dbReference type="ARBA" id="ARBA00005470"/>
    </source>
</evidence>
<reference evidence="9" key="1">
    <citation type="journal article" date="2023" name="Mol. Phylogenet. Evol.">
        <title>Genome-scale phylogeny and comparative genomics of the fungal order Sordariales.</title>
        <authorList>
            <person name="Hensen N."/>
            <person name="Bonometti L."/>
            <person name="Westerberg I."/>
            <person name="Brannstrom I.O."/>
            <person name="Guillou S."/>
            <person name="Cros-Aarteil S."/>
            <person name="Calhoun S."/>
            <person name="Haridas S."/>
            <person name="Kuo A."/>
            <person name="Mondo S."/>
            <person name="Pangilinan J."/>
            <person name="Riley R."/>
            <person name="LaButti K."/>
            <person name="Andreopoulos B."/>
            <person name="Lipzen A."/>
            <person name="Chen C."/>
            <person name="Yan M."/>
            <person name="Daum C."/>
            <person name="Ng V."/>
            <person name="Clum A."/>
            <person name="Steindorff A."/>
            <person name="Ohm R.A."/>
            <person name="Martin F."/>
            <person name="Silar P."/>
            <person name="Natvig D.O."/>
            <person name="Lalanne C."/>
            <person name="Gautier V."/>
            <person name="Ament-Velasquez S.L."/>
            <person name="Kruys A."/>
            <person name="Hutchinson M.I."/>
            <person name="Powell A.J."/>
            <person name="Barry K."/>
            <person name="Miller A.N."/>
            <person name="Grigoriev I.V."/>
            <person name="Debuchy R."/>
            <person name="Gladieux P."/>
            <person name="Hiltunen Thoren M."/>
            <person name="Johannesson H."/>
        </authorList>
    </citation>
    <scope>NUCLEOTIDE SEQUENCE [LARGE SCALE GENOMIC DNA]</scope>
    <source>
        <strain evidence="9">CBS 340.73</strain>
    </source>
</reference>